<proteinExistence type="predicted"/>
<reference evidence="1 2" key="1">
    <citation type="journal article" date="2018" name="Sci. Rep.">
        <title>Genomic signatures of local adaptation to the degree of environmental predictability in rotifers.</title>
        <authorList>
            <person name="Franch-Gras L."/>
            <person name="Hahn C."/>
            <person name="Garcia-Roger E.M."/>
            <person name="Carmona M.J."/>
            <person name="Serra M."/>
            <person name="Gomez A."/>
        </authorList>
    </citation>
    <scope>NUCLEOTIDE SEQUENCE [LARGE SCALE GENOMIC DNA]</scope>
    <source>
        <strain evidence="1">HYR1</strain>
    </source>
</reference>
<organism evidence="1 2">
    <name type="scientific">Brachionus plicatilis</name>
    <name type="common">Marine rotifer</name>
    <name type="synonym">Brachionus muelleri</name>
    <dbReference type="NCBI Taxonomy" id="10195"/>
    <lineage>
        <taxon>Eukaryota</taxon>
        <taxon>Metazoa</taxon>
        <taxon>Spiralia</taxon>
        <taxon>Gnathifera</taxon>
        <taxon>Rotifera</taxon>
        <taxon>Eurotatoria</taxon>
        <taxon>Monogononta</taxon>
        <taxon>Pseudotrocha</taxon>
        <taxon>Ploima</taxon>
        <taxon>Brachionidae</taxon>
        <taxon>Brachionus</taxon>
    </lineage>
</organism>
<dbReference type="EMBL" id="REGN01009270">
    <property type="protein sequence ID" value="RNA01561.1"/>
    <property type="molecule type" value="Genomic_DNA"/>
</dbReference>
<gene>
    <name evidence="1" type="ORF">BpHYR1_028949</name>
</gene>
<name>A0A3M7PRZ5_BRAPC</name>
<evidence type="ECO:0000313" key="1">
    <source>
        <dbReference type="EMBL" id="RNA01561.1"/>
    </source>
</evidence>
<dbReference type="Proteomes" id="UP000276133">
    <property type="component" value="Unassembled WGS sequence"/>
</dbReference>
<sequence length="59" mass="7018">MLVLEKEKINLSLNLTLIIFTKNIKWSTCGYVYIFEAKNKFMALQFMSHFIRKVHVPLI</sequence>
<dbReference type="AlphaFoldDB" id="A0A3M7PRZ5"/>
<protein>
    <submittedName>
        <fullName evidence="1">Uncharacterized protein</fullName>
    </submittedName>
</protein>
<evidence type="ECO:0000313" key="2">
    <source>
        <dbReference type="Proteomes" id="UP000276133"/>
    </source>
</evidence>
<accession>A0A3M7PRZ5</accession>
<comment type="caution">
    <text evidence="1">The sequence shown here is derived from an EMBL/GenBank/DDBJ whole genome shotgun (WGS) entry which is preliminary data.</text>
</comment>
<keyword evidence="2" id="KW-1185">Reference proteome</keyword>